<protein>
    <recommendedName>
        <fullName evidence="3">Transposase</fullName>
    </recommendedName>
</protein>
<keyword evidence="2" id="KW-1185">Reference proteome</keyword>
<proteinExistence type="predicted"/>
<evidence type="ECO:0008006" key="3">
    <source>
        <dbReference type="Google" id="ProtNLM"/>
    </source>
</evidence>
<dbReference type="EMBL" id="JAGINP010000002">
    <property type="protein sequence ID" value="MBP2290926.1"/>
    <property type="molecule type" value="Genomic_DNA"/>
</dbReference>
<dbReference type="Proteomes" id="UP000781958">
    <property type="component" value="Unassembled WGS sequence"/>
</dbReference>
<sequence length="39" mass="4570">MIPSDVQEGKAMLKRLRFSLKFRKTARGWEVCLAVDYLI</sequence>
<comment type="caution">
    <text evidence="1">The sequence shown here is derived from an EMBL/GenBank/DDBJ whole genome shotgun (WGS) entry which is preliminary data.</text>
</comment>
<accession>A0ABS4SEB7</accession>
<name>A0ABS4SEB7_9PROT</name>
<evidence type="ECO:0000313" key="1">
    <source>
        <dbReference type="EMBL" id="MBP2290926.1"/>
    </source>
</evidence>
<reference evidence="1 2" key="1">
    <citation type="submission" date="2021-03" db="EMBL/GenBank/DDBJ databases">
        <title>Genomic Encyclopedia of Type Strains, Phase III (KMG-III): the genomes of soil and plant-associated and newly described type strains.</title>
        <authorList>
            <person name="Whitman W."/>
        </authorList>
    </citation>
    <scope>NUCLEOTIDE SEQUENCE [LARGE SCALE GENOMIC DNA]</scope>
    <source>
        <strain evidence="1 2">IMMIB AFH-6</strain>
    </source>
</reference>
<evidence type="ECO:0000313" key="2">
    <source>
        <dbReference type="Proteomes" id="UP000781958"/>
    </source>
</evidence>
<gene>
    <name evidence="1" type="ORF">J2851_000668</name>
</gene>
<organism evidence="1 2">
    <name type="scientific">Azospirillum rugosum</name>
    <dbReference type="NCBI Taxonomy" id="416170"/>
    <lineage>
        <taxon>Bacteria</taxon>
        <taxon>Pseudomonadati</taxon>
        <taxon>Pseudomonadota</taxon>
        <taxon>Alphaproteobacteria</taxon>
        <taxon>Rhodospirillales</taxon>
        <taxon>Azospirillaceae</taxon>
        <taxon>Azospirillum</taxon>
    </lineage>
</organism>